<dbReference type="GO" id="GO:0040029">
    <property type="term" value="P:epigenetic regulation of gene expression"/>
    <property type="evidence" value="ECO:0007669"/>
    <property type="project" value="TreeGrafter"/>
</dbReference>
<dbReference type="InterPro" id="IPR037138">
    <property type="entry name" value="His_deacetylse_dom_sf"/>
</dbReference>
<dbReference type="GO" id="GO:0000118">
    <property type="term" value="C:histone deacetylase complex"/>
    <property type="evidence" value="ECO:0007669"/>
    <property type="project" value="UniProtKB-ARBA"/>
</dbReference>
<dbReference type="Pfam" id="PF00850">
    <property type="entry name" value="Hist_deacetyl"/>
    <property type="match status" value="1"/>
</dbReference>
<dbReference type="PIRSF" id="PIRSF037913">
    <property type="entry name" value="His_deacetylse_1"/>
    <property type="match status" value="1"/>
</dbReference>
<evidence type="ECO:0000256" key="6">
    <source>
        <dbReference type="PIRSR" id="PIRSR037913-2"/>
    </source>
</evidence>
<comment type="similarity">
    <text evidence="1">Belongs to the histone deacetylase family. HD type 1 subfamily.</text>
</comment>
<dbReference type="PANTHER" id="PTHR10625">
    <property type="entry name" value="HISTONE DEACETYLASE HDAC1-RELATED"/>
    <property type="match status" value="1"/>
</dbReference>
<evidence type="ECO:0000256" key="4">
    <source>
        <dbReference type="ARBA" id="ARBA00022853"/>
    </source>
</evidence>
<dbReference type="InterPro" id="IPR003084">
    <property type="entry name" value="HDAC_I/II"/>
</dbReference>
<organism evidence="9 10">
    <name type="scientific">Cryptomonas paramaecium</name>
    <dbReference type="NCBI Taxonomy" id="2898"/>
    <lineage>
        <taxon>Eukaryota</taxon>
        <taxon>Cryptophyceae</taxon>
        <taxon>Cryptomonadales</taxon>
        <taxon>Cryptomonadaceae</taxon>
        <taxon>Cryptomonas</taxon>
    </lineage>
</organism>
<evidence type="ECO:0000256" key="5">
    <source>
        <dbReference type="PIRSR" id="PIRSR037913-1"/>
    </source>
</evidence>
<feature type="binding site" evidence="7">
    <location>
        <position position="172"/>
    </location>
    <ligand>
        <name>a divalent metal cation</name>
        <dbReference type="ChEBI" id="CHEBI:60240"/>
    </ligand>
</feature>
<evidence type="ECO:0000313" key="10">
    <source>
        <dbReference type="Proteomes" id="UP000243423"/>
    </source>
</evidence>
<dbReference type="Proteomes" id="UP000243423">
    <property type="component" value="Nucleomorph 1"/>
</dbReference>
<evidence type="ECO:0000256" key="7">
    <source>
        <dbReference type="PIRSR" id="PIRSR037913-3"/>
    </source>
</evidence>
<dbReference type="CDD" id="cd09991">
    <property type="entry name" value="HDAC_classI"/>
    <property type="match status" value="1"/>
</dbReference>
<dbReference type="RefSeq" id="XP_003239599.1">
    <property type="nucleotide sequence ID" value="XM_003239551.1"/>
</dbReference>
<dbReference type="SUPFAM" id="SSF52768">
    <property type="entry name" value="Arginase/deacetylase"/>
    <property type="match status" value="1"/>
</dbReference>
<feature type="binding site" evidence="6">
    <location>
        <position position="143"/>
    </location>
    <ligand>
        <name>substrate</name>
    </ligand>
</feature>
<keyword evidence="9" id="KW-0542">Nucleomorph</keyword>
<dbReference type="AlphaFoldDB" id="F2HHA5"/>
<geneLocation type="nucleomorph" evidence="9"/>
<dbReference type="PRINTS" id="PR01270">
    <property type="entry name" value="HDASUPER"/>
</dbReference>
<dbReference type="EC" id="3.5.1.98" evidence="2"/>
<dbReference type="InterPro" id="IPR000286">
    <property type="entry name" value="HDACs"/>
</dbReference>
<evidence type="ECO:0000256" key="2">
    <source>
        <dbReference type="ARBA" id="ARBA00012111"/>
    </source>
</evidence>
<evidence type="ECO:0000313" key="9">
    <source>
        <dbReference type="EMBL" id="AEA38701.1"/>
    </source>
</evidence>
<proteinExistence type="inferred from homology"/>
<dbReference type="GeneID" id="10447015"/>
<sequence>MVSYFFDSNFKYFLYGKKHPMKPIRIEMTHELIFSYGLHKFLKFKFLKKINKRYLLNFHQPRVMQELSYAKDRNFFFETKESKHSKNMRFSGDCPIFLGITEYCELYTTASIFAGLDIVKKNTKISINWAGGLHHAKRSRMSGFCYTNDIILLLLELLKYFSKILYIDIDVHHGDGVEEAFYLSNRVFFISFHSYFKNYFPGTGNLADTGIDKGKFYSVNVPLKPGIDDNSFELLFKSIIKEAVCRFSPDVIVFQSGADSLSGDKLGVFNLSIHVHNKCIDFVKCFNLPLIILGGGGYTKKNVIDCWTLETSVLVNKKICINIPCNFYWKNFCFDKKRLNSIKRIKNQNSKKYLDYIEKKIMSNFMKIKN</sequence>
<dbReference type="PANTHER" id="PTHR10625:SF10">
    <property type="entry name" value="HISTONE DEACETYLASE HDAC1"/>
    <property type="match status" value="1"/>
</dbReference>
<evidence type="ECO:0000256" key="3">
    <source>
        <dbReference type="ARBA" id="ARBA00022801"/>
    </source>
</evidence>
<dbReference type="Gene3D" id="3.40.800.20">
    <property type="entry name" value="Histone deacetylase domain"/>
    <property type="match status" value="1"/>
</dbReference>
<feature type="binding site" evidence="6">
    <location>
        <position position="298"/>
    </location>
    <ligand>
        <name>substrate</name>
    </ligand>
</feature>
<dbReference type="InterPro" id="IPR023801">
    <property type="entry name" value="His_deacetylse_dom"/>
</dbReference>
<protein>
    <recommendedName>
        <fullName evidence="2">histone deacetylase</fullName>
        <ecNumber evidence="2">3.5.1.98</ecNumber>
    </recommendedName>
</protein>
<evidence type="ECO:0000256" key="1">
    <source>
        <dbReference type="ARBA" id="ARBA00006457"/>
    </source>
</evidence>
<keyword evidence="4" id="KW-0156">Chromatin regulator</keyword>
<name>F2HHA5_9CRYP</name>
<dbReference type="GO" id="GO:0141221">
    <property type="term" value="F:histone deacetylase activity, hydrolytic mechanism"/>
    <property type="evidence" value="ECO:0007669"/>
    <property type="project" value="UniProtKB-EC"/>
</dbReference>
<dbReference type="GO" id="GO:0046872">
    <property type="term" value="F:metal ion binding"/>
    <property type="evidence" value="ECO:0007669"/>
    <property type="project" value="UniProtKB-KW"/>
</dbReference>
<keyword evidence="7" id="KW-0479">Metal-binding</keyword>
<feature type="binding site" evidence="6">
    <location>
        <position position="93"/>
    </location>
    <ligand>
        <name>substrate</name>
    </ligand>
</feature>
<reference evidence="9 10" key="1">
    <citation type="journal article" date="2011" name="Genome Biol. Evol.">
        <title>Complete nucleomorph genome sequence of the nonphotosynthetic alga Cryptomonas paramecium reveals a core nucleomorph gene set.</title>
        <authorList>
            <person name="Tanifuji G."/>
            <person name="Onodera N.T."/>
            <person name="Wheeler T.J."/>
            <person name="Dlutek M."/>
            <person name="Donaher N."/>
            <person name="Archibald J.M."/>
        </authorList>
    </citation>
    <scope>NUCLEOTIDE SEQUENCE [LARGE SCALE GENOMIC DNA]</scope>
    <source>
        <strain evidence="9 10">CCAP977/2A</strain>
    </source>
</reference>
<feature type="domain" description="Histone deacetylase" evidence="8">
    <location>
        <begin position="19"/>
        <end position="313"/>
    </location>
</feature>
<keyword evidence="3" id="KW-0378">Hydrolase</keyword>
<dbReference type="InterPro" id="IPR023696">
    <property type="entry name" value="Ureohydrolase_dom_sf"/>
</dbReference>
<gene>
    <name evidence="9" type="primary">hda</name>
    <name evidence="9" type="ORF">CPARA_1gp043</name>
</gene>
<feature type="binding site" evidence="7">
    <location>
        <position position="170"/>
    </location>
    <ligand>
        <name>a divalent metal cation</name>
        <dbReference type="ChEBI" id="CHEBI:60240"/>
    </ligand>
</feature>
<dbReference type="PRINTS" id="PR01271">
    <property type="entry name" value="HISDACETLASE"/>
</dbReference>
<dbReference type="EMBL" id="CP002172">
    <property type="protein sequence ID" value="AEA38701.1"/>
    <property type="molecule type" value="Genomic_DNA"/>
</dbReference>
<accession>F2HHA5</accession>
<evidence type="ECO:0000259" key="8">
    <source>
        <dbReference type="Pfam" id="PF00850"/>
    </source>
</evidence>
<feature type="binding site" evidence="7">
    <location>
        <position position="259"/>
    </location>
    <ligand>
        <name>a divalent metal cation</name>
        <dbReference type="ChEBI" id="CHEBI:60240"/>
    </ligand>
</feature>
<feature type="active site" description="Proton acceptor" evidence="5">
    <location>
        <position position="135"/>
    </location>
</feature>